<dbReference type="GO" id="GO:0003676">
    <property type="term" value="F:nucleic acid binding"/>
    <property type="evidence" value="ECO:0007669"/>
    <property type="project" value="InterPro"/>
</dbReference>
<dbReference type="GO" id="GO:0000166">
    <property type="term" value="F:nucleotide binding"/>
    <property type="evidence" value="ECO:0007669"/>
    <property type="project" value="InterPro"/>
</dbReference>
<sequence>MIFLFSLYFDYYPYAYYYNLPIFSKEVFLPTEKSGILCFDITKKEYSFINIKDGLSSNFVKMISFSDDEETLVVLTNKKIDFFTRDGSLIRSFSFFLPLFPDTIGNCIYLKGRMIYVGFNNGISYFSIDEYPYGTKTIKYFFRVKSIASYRDSFYFATDSAIYITKDFRDTLKFYSGNFNYFKTINDTLYAFGTSGLLNVLTKTKLYPYPVNDIFIKYDKFSKKILIGTPSDVREYSDGVWKQKITGNFVGVLYFNDSIFGVNRSYGIGFIDSSKIRYFYPPLPGFAPACDFLEREGEIWTVFGFNMEGIFGQGLKLISKFSNGKWFTYNYDNSFQIPPRFGNIEVDSKGRIWIGIWSGSTYKTIYIWNPSDTLKPILVMPPDSTVAVTGMCFGEGDTMWIGGHLNYIYSVYTGGDTLQWKVYTVQSIVWPKNIVYDKNGTLYFGTASHNYENGVFYKEGEGFYKINYSFGEIIYSMERDREGNIWVGTDKGLFKIVNREVVKEYDYSNSNLYPGAVAGIAFSKDNTPWILQNGYGVLYLDKHDIWVRVEELTGLRTVEACKSMFVDSKNNLWIGTYQGIFKINLNIFKEEDKTIVFPNPVIYDEHKKIKIMGEDIKGGRLSIFNSGGSCVLEKYIDTDSVIVNVSDIKKPGNYFYIIIDKNNNKRSGRFYIIK</sequence>
<accession>A0A7C4Y5K4</accession>
<evidence type="ECO:0000313" key="1">
    <source>
        <dbReference type="EMBL" id="HGW91543.1"/>
    </source>
</evidence>
<dbReference type="Pfam" id="PF07494">
    <property type="entry name" value="Reg_prop"/>
    <property type="match status" value="1"/>
</dbReference>
<evidence type="ECO:0008006" key="2">
    <source>
        <dbReference type="Google" id="ProtNLM"/>
    </source>
</evidence>
<proteinExistence type="predicted"/>
<gene>
    <name evidence="1" type="ORF">ENV67_03260</name>
</gene>
<dbReference type="EMBL" id="DTHG01000037">
    <property type="protein sequence ID" value="HGW91543.1"/>
    <property type="molecule type" value="Genomic_DNA"/>
</dbReference>
<dbReference type="InterPro" id="IPR015943">
    <property type="entry name" value="WD40/YVTN_repeat-like_dom_sf"/>
</dbReference>
<name>A0A7C4Y5K4_UNCW3</name>
<comment type="caution">
    <text evidence="1">The sequence shown here is derived from an EMBL/GenBank/DDBJ whole genome shotgun (WGS) entry which is preliminary data.</text>
</comment>
<reference evidence="1" key="1">
    <citation type="journal article" date="2020" name="mSystems">
        <title>Genome- and Community-Level Interaction Insights into Carbon Utilization and Element Cycling Functions of Hydrothermarchaeota in Hydrothermal Sediment.</title>
        <authorList>
            <person name="Zhou Z."/>
            <person name="Liu Y."/>
            <person name="Xu W."/>
            <person name="Pan J."/>
            <person name="Luo Z.H."/>
            <person name="Li M."/>
        </authorList>
    </citation>
    <scope>NUCLEOTIDE SEQUENCE [LARGE SCALE GENOMIC DNA]</scope>
    <source>
        <strain evidence="1">SpSt-780</strain>
    </source>
</reference>
<dbReference type="AlphaFoldDB" id="A0A7C4Y5K4"/>
<dbReference type="PROSITE" id="PS00116">
    <property type="entry name" value="DNA_POLYMERASE_B"/>
    <property type="match status" value="1"/>
</dbReference>
<protein>
    <recommendedName>
        <fullName evidence="2">T9SS type A sorting domain-containing protein</fullName>
    </recommendedName>
</protein>
<dbReference type="Gene3D" id="2.130.10.10">
    <property type="entry name" value="YVTN repeat-like/Quinoprotein amine dehydrogenase"/>
    <property type="match status" value="3"/>
</dbReference>
<organism evidence="1">
    <name type="scientific">candidate division WOR-3 bacterium</name>
    <dbReference type="NCBI Taxonomy" id="2052148"/>
    <lineage>
        <taxon>Bacteria</taxon>
        <taxon>Bacteria division WOR-3</taxon>
    </lineage>
</organism>
<dbReference type="InterPro" id="IPR017964">
    <property type="entry name" value="DNA-dir_DNA_pol_B_CS"/>
</dbReference>
<dbReference type="InterPro" id="IPR011110">
    <property type="entry name" value="Reg_prop"/>
</dbReference>
<dbReference type="SUPFAM" id="SSF63829">
    <property type="entry name" value="Calcium-dependent phosphotriesterase"/>
    <property type="match status" value="2"/>
</dbReference>